<dbReference type="Gene3D" id="3.40.50.2000">
    <property type="entry name" value="Glycogen Phosphorylase B"/>
    <property type="match status" value="2"/>
</dbReference>
<gene>
    <name evidence="4" type="ORF">FA045_13120</name>
</gene>
<dbReference type="PANTHER" id="PTHR46401">
    <property type="entry name" value="GLYCOSYLTRANSFERASE WBBK-RELATED"/>
    <property type="match status" value="1"/>
</dbReference>
<evidence type="ECO:0000259" key="2">
    <source>
        <dbReference type="Pfam" id="PF00534"/>
    </source>
</evidence>
<keyword evidence="5" id="KW-1185">Reference proteome</keyword>
<dbReference type="Pfam" id="PF13439">
    <property type="entry name" value="Glyco_transf_4"/>
    <property type="match status" value="1"/>
</dbReference>
<sequence>MKIGFDGKRAANNLTGLGNYSRSLIEHLAKGFTQNQYFIYTPKAKASIIDFPLFKRENISLKLPQKAKFLWRSLGVKHQLLEDKIDLFHGLSYEIPFGLKKTGIKSVVTIHDLIFLRKPEYYQPIDRFIYDYKSKYACKNADQIIAISEKTKQDIIELYNISPAKIEVIYQSCDDSFKVAATAAQEEEVKIKYNLPNQYILSVGTIEPRKNILAIVKAMPKINADFKLIIIGKEKPYAKIVKQEIEKLGITNRVVFLKDIPFKDLPSIYQMASLFVLPSYYEGFGIPIIEALYSEVPVIAATGSCLEEAGGPNSLYVNPDDFEGFAKAINNVLTNVSLQQTMKEKGLQYVQSFNNEVINEHLMACYLKTLNI</sequence>
<reference evidence="4 5" key="1">
    <citation type="submission" date="2019-04" db="EMBL/GenBank/DDBJ databases">
        <title>Pedobacter sp. AR-2-6 sp. nov., isolated from Arctic soil.</title>
        <authorList>
            <person name="Dahal R.H."/>
            <person name="Kim D.-U."/>
        </authorList>
    </citation>
    <scope>NUCLEOTIDE SEQUENCE [LARGE SCALE GENOMIC DNA]</scope>
    <source>
        <strain evidence="4 5">AR-2-6</strain>
    </source>
</reference>
<dbReference type="InterPro" id="IPR001296">
    <property type="entry name" value="Glyco_trans_1"/>
</dbReference>
<evidence type="ECO:0000259" key="3">
    <source>
        <dbReference type="Pfam" id="PF13439"/>
    </source>
</evidence>
<dbReference type="SUPFAM" id="SSF53756">
    <property type="entry name" value="UDP-Glycosyltransferase/glycogen phosphorylase"/>
    <property type="match status" value="1"/>
</dbReference>
<name>A0A4U1C7L9_9SPHI</name>
<dbReference type="InterPro" id="IPR028098">
    <property type="entry name" value="Glyco_trans_4-like_N"/>
</dbReference>
<evidence type="ECO:0000313" key="5">
    <source>
        <dbReference type="Proteomes" id="UP000310477"/>
    </source>
</evidence>
<accession>A0A4U1C7L9</accession>
<feature type="domain" description="Glycosyltransferase subfamily 4-like N-terminal" evidence="3">
    <location>
        <begin position="16"/>
        <end position="174"/>
    </location>
</feature>
<protein>
    <submittedName>
        <fullName evidence="4">Glycosyltransferase family 4 protein</fullName>
    </submittedName>
</protein>
<dbReference type="GO" id="GO:0016757">
    <property type="term" value="F:glycosyltransferase activity"/>
    <property type="evidence" value="ECO:0007669"/>
    <property type="project" value="InterPro"/>
</dbReference>
<organism evidence="4 5">
    <name type="scientific">Pedobacter cryotolerans</name>
    <dbReference type="NCBI Taxonomy" id="2571270"/>
    <lineage>
        <taxon>Bacteria</taxon>
        <taxon>Pseudomonadati</taxon>
        <taxon>Bacteroidota</taxon>
        <taxon>Sphingobacteriia</taxon>
        <taxon>Sphingobacteriales</taxon>
        <taxon>Sphingobacteriaceae</taxon>
        <taxon>Pedobacter</taxon>
    </lineage>
</organism>
<dbReference type="EMBL" id="SWBO01000007">
    <property type="protein sequence ID" value="TKB99421.1"/>
    <property type="molecule type" value="Genomic_DNA"/>
</dbReference>
<dbReference type="PANTHER" id="PTHR46401:SF2">
    <property type="entry name" value="GLYCOSYLTRANSFERASE WBBK-RELATED"/>
    <property type="match status" value="1"/>
</dbReference>
<dbReference type="AlphaFoldDB" id="A0A4U1C7L9"/>
<dbReference type="CDD" id="cd03809">
    <property type="entry name" value="GT4_MtfB-like"/>
    <property type="match status" value="1"/>
</dbReference>
<dbReference type="RefSeq" id="WP_136877541.1">
    <property type="nucleotide sequence ID" value="NZ_SWBO01000007.1"/>
</dbReference>
<feature type="domain" description="Glycosyl transferase family 1" evidence="2">
    <location>
        <begin position="190"/>
        <end position="346"/>
    </location>
</feature>
<comment type="caution">
    <text evidence="4">The sequence shown here is derived from an EMBL/GenBank/DDBJ whole genome shotgun (WGS) entry which is preliminary data.</text>
</comment>
<dbReference type="GO" id="GO:0009103">
    <property type="term" value="P:lipopolysaccharide biosynthetic process"/>
    <property type="evidence" value="ECO:0007669"/>
    <property type="project" value="TreeGrafter"/>
</dbReference>
<evidence type="ECO:0000256" key="1">
    <source>
        <dbReference type="ARBA" id="ARBA00022679"/>
    </source>
</evidence>
<dbReference type="Pfam" id="PF00534">
    <property type="entry name" value="Glycos_transf_1"/>
    <property type="match status" value="1"/>
</dbReference>
<proteinExistence type="predicted"/>
<evidence type="ECO:0000313" key="4">
    <source>
        <dbReference type="EMBL" id="TKB99421.1"/>
    </source>
</evidence>
<dbReference type="OrthoDB" id="9801609at2"/>
<keyword evidence="1 4" id="KW-0808">Transferase</keyword>
<dbReference type="Proteomes" id="UP000310477">
    <property type="component" value="Unassembled WGS sequence"/>
</dbReference>